<evidence type="ECO:0000313" key="3">
    <source>
        <dbReference type="Proteomes" id="UP001519460"/>
    </source>
</evidence>
<dbReference type="AlphaFoldDB" id="A0ABD0JFH4"/>
<keyword evidence="3" id="KW-1185">Reference proteome</keyword>
<evidence type="ECO:0000256" key="1">
    <source>
        <dbReference type="SAM" id="SignalP"/>
    </source>
</evidence>
<dbReference type="Proteomes" id="UP001519460">
    <property type="component" value="Unassembled WGS sequence"/>
</dbReference>
<feature type="chain" id="PRO_5044840363" description="EF-hand domain-containing protein" evidence="1">
    <location>
        <begin position="22"/>
        <end position="135"/>
    </location>
</feature>
<accession>A0ABD0JFH4</accession>
<comment type="caution">
    <text evidence="2">The sequence shown here is derived from an EMBL/GenBank/DDBJ whole genome shotgun (WGS) entry which is preliminary data.</text>
</comment>
<feature type="signal peptide" evidence="1">
    <location>
        <begin position="1"/>
        <end position="21"/>
    </location>
</feature>
<reference evidence="2 3" key="1">
    <citation type="journal article" date="2023" name="Sci. Data">
        <title>Genome assembly of the Korean intertidal mud-creeper Batillaria attramentaria.</title>
        <authorList>
            <person name="Patra A.K."/>
            <person name="Ho P.T."/>
            <person name="Jun S."/>
            <person name="Lee S.J."/>
            <person name="Kim Y."/>
            <person name="Won Y.J."/>
        </authorList>
    </citation>
    <scope>NUCLEOTIDE SEQUENCE [LARGE SCALE GENOMIC DNA]</scope>
    <source>
        <strain evidence="2">Wonlab-2016</strain>
    </source>
</reference>
<organism evidence="2 3">
    <name type="scientific">Batillaria attramentaria</name>
    <dbReference type="NCBI Taxonomy" id="370345"/>
    <lineage>
        <taxon>Eukaryota</taxon>
        <taxon>Metazoa</taxon>
        <taxon>Spiralia</taxon>
        <taxon>Lophotrochozoa</taxon>
        <taxon>Mollusca</taxon>
        <taxon>Gastropoda</taxon>
        <taxon>Caenogastropoda</taxon>
        <taxon>Sorbeoconcha</taxon>
        <taxon>Cerithioidea</taxon>
        <taxon>Batillariidae</taxon>
        <taxon>Batillaria</taxon>
    </lineage>
</organism>
<keyword evidence="1" id="KW-0732">Signal</keyword>
<name>A0ABD0JFH4_9CAEN</name>
<dbReference type="EMBL" id="JACVVK020000465">
    <property type="protein sequence ID" value="KAK7473560.1"/>
    <property type="molecule type" value="Genomic_DNA"/>
</dbReference>
<proteinExistence type="predicted"/>
<evidence type="ECO:0000313" key="2">
    <source>
        <dbReference type="EMBL" id="KAK7473560.1"/>
    </source>
</evidence>
<protein>
    <recommendedName>
        <fullName evidence="4">EF-hand domain-containing protein</fullName>
    </recommendedName>
</protein>
<sequence length="135" mass="14426">MRGMALSLVVVSAVLLTGTEGGWVSDSVHNAWEWAKDSCSVSVGFPVLVGASCNIGKRGVRGEPVDEGLLEALDQACPSFDVGPDAKLSDVVRAAFVEVDEDKDGQLNQTESANFAQLIDVLNYCAELRKWGKIQ</sequence>
<evidence type="ECO:0008006" key="4">
    <source>
        <dbReference type="Google" id="ProtNLM"/>
    </source>
</evidence>
<gene>
    <name evidence="2" type="ORF">BaRGS_00035221</name>
</gene>